<dbReference type="SUPFAM" id="SSF69047">
    <property type="entry name" value="Hypothetical protein YjbJ"/>
    <property type="match status" value="1"/>
</dbReference>
<sequence length="58" mass="6226">MGLDDKIENAAERMGGQGKEAAGKATDDERLEAEGKTDQSKADLKDAGEKIKDAFKKD</sequence>
<dbReference type="InterPro" id="IPR008462">
    <property type="entry name" value="CsbD"/>
</dbReference>
<dbReference type="Proteomes" id="UP000010729">
    <property type="component" value="Unassembled WGS sequence"/>
</dbReference>
<accession>N1UTU3</accession>
<feature type="compositionally biased region" description="Basic and acidic residues" evidence="2">
    <location>
        <begin position="21"/>
        <end position="58"/>
    </location>
</feature>
<dbReference type="EMBL" id="ANPE02000265">
    <property type="protein sequence ID" value="EMY32490.1"/>
    <property type="molecule type" value="Genomic_DNA"/>
</dbReference>
<evidence type="ECO:0000313" key="4">
    <source>
        <dbReference type="EMBL" id="EMY32490.1"/>
    </source>
</evidence>
<proteinExistence type="inferred from homology"/>
<comment type="caution">
    <text evidence="4">The sequence shown here is derived from an EMBL/GenBank/DDBJ whole genome shotgun (WGS) entry which is preliminary data.</text>
</comment>
<dbReference type="Gene3D" id="1.10.1470.10">
    <property type="entry name" value="YjbJ"/>
    <property type="match status" value="1"/>
</dbReference>
<organism evidence="4 5">
    <name type="scientific">Arthrobacter crystallopoietes BAB-32</name>
    <dbReference type="NCBI Taxonomy" id="1246476"/>
    <lineage>
        <taxon>Bacteria</taxon>
        <taxon>Bacillati</taxon>
        <taxon>Actinomycetota</taxon>
        <taxon>Actinomycetes</taxon>
        <taxon>Micrococcales</taxon>
        <taxon>Micrococcaceae</taxon>
        <taxon>Crystallibacter</taxon>
    </lineage>
</organism>
<evidence type="ECO:0000259" key="3">
    <source>
        <dbReference type="Pfam" id="PF05532"/>
    </source>
</evidence>
<feature type="domain" description="CsbD-like" evidence="3">
    <location>
        <begin position="5"/>
        <end position="57"/>
    </location>
</feature>
<evidence type="ECO:0000313" key="5">
    <source>
        <dbReference type="Proteomes" id="UP000010729"/>
    </source>
</evidence>
<feature type="region of interest" description="Disordered" evidence="2">
    <location>
        <begin position="1"/>
        <end position="58"/>
    </location>
</feature>
<reference evidence="4 5" key="1">
    <citation type="journal article" date="2013" name="Genome Announc.">
        <title>Draft Genome Sequence of Arthrobacter crystallopoietes Strain BAB-32, Revealing Genes for Bioremediation.</title>
        <authorList>
            <person name="Joshi M.N."/>
            <person name="Pandit A.S."/>
            <person name="Sharma A."/>
            <person name="Pandya R.V."/>
            <person name="Desai S.M."/>
            <person name="Saxena A.K."/>
            <person name="Bagatharia S.B."/>
        </authorList>
    </citation>
    <scope>NUCLEOTIDE SEQUENCE [LARGE SCALE GENOMIC DNA]</scope>
    <source>
        <strain evidence="4 5">BAB-32</strain>
    </source>
</reference>
<dbReference type="Pfam" id="PF05532">
    <property type="entry name" value="CsbD"/>
    <property type="match status" value="1"/>
</dbReference>
<comment type="similarity">
    <text evidence="1">Belongs to the UPF0337 (CsbD) family.</text>
</comment>
<dbReference type="AlphaFoldDB" id="N1UTU3"/>
<protein>
    <submittedName>
        <fullName evidence="4">CsbD-like protein</fullName>
    </submittedName>
</protein>
<dbReference type="InterPro" id="IPR036629">
    <property type="entry name" value="YjbJ_sf"/>
</dbReference>
<keyword evidence="5" id="KW-1185">Reference proteome</keyword>
<gene>
    <name evidence="4" type="ORF">D477_019878</name>
</gene>
<name>N1UTU3_9MICC</name>
<feature type="compositionally biased region" description="Basic and acidic residues" evidence="2">
    <location>
        <begin position="1"/>
        <end position="11"/>
    </location>
</feature>
<evidence type="ECO:0000256" key="2">
    <source>
        <dbReference type="SAM" id="MobiDB-lite"/>
    </source>
</evidence>
<dbReference type="RefSeq" id="WP_005274011.1">
    <property type="nucleotide sequence ID" value="NZ_ANPE02000265.1"/>
</dbReference>
<dbReference type="OrthoDB" id="2143260at2"/>
<evidence type="ECO:0000256" key="1">
    <source>
        <dbReference type="ARBA" id="ARBA00009129"/>
    </source>
</evidence>